<comment type="caution">
    <text evidence="2">The sequence shown here is derived from an EMBL/GenBank/DDBJ whole genome shotgun (WGS) entry which is preliminary data.</text>
</comment>
<protein>
    <recommendedName>
        <fullName evidence="1">HEPN domain-containing protein</fullName>
    </recommendedName>
</protein>
<gene>
    <name evidence="2" type="ORF">SCABRO_00314</name>
</gene>
<organism evidence="2 3">
    <name type="scientific">Candidatus Scalindua brodae</name>
    <dbReference type="NCBI Taxonomy" id="237368"/>
    <lineage>
        <taxon>Bacteria</taxon>
        <taxon>Pseudomonadati</taxon>
        <taxon>Planctomycetota</taxon>
        <taxon>Candidatus Brocadiia</taxon>
        <taxon>Candidatus Brocadiales</taxon>
        <taxon>Candidatus Scalinduaceae</taxon>
        <taxon>Candidatus Scalindua</taxon>
    </lineage>
</organism>
<reference evidence="2 3" key="1">
    <citation type="submission" date="2014-10" db="EMBL/GenBank/DDBJ databases">
        <title>Draft genome of anammox bacterium scalindua brodae, obtained using differential coverage binning of sequence data from two enrichment reactors.</title>
        <authorList>
            <person name="Speth D.R."/>
            <person name="Russ L."/>
            <person name="Kartal B."/>
            <person name="Op den Camp H.J."/>
            <person name="Dutilh B.E."/>
            <person name="Jetten M.S."/>
        </authorList>
    </citation>
    <scope>NUCLEOTIDE SEQUENCE [LARGE SCALE GENOMIC DNA]</scope>
    <source>
        <strain evidence="2">RU1</strain>
    </source>
</reference>
<evidence type="ECO:0000313" key="2">
    <source>
        <dbReference type="EMBL" id="KHE93930.1"/>
    </source>
</evidence>
<proteinExistence type="predicted"/>
<evidence type="ECO:0000313" key="3">
    <source>
        <dbReference type="Proteomes" id="UP000030652"/>
    </source>
</evidence>
<dbReference type="Gene3D" id="1.20.120.330">
    <property type="entry name" value="Nucleotidyltransferases domain 2"/>
    <property type="match status" value="1"/>
</dbReference>
<dbReference type="Pfam" id="PF05168">
    <property type="entry name" value="HEPN"/>
    <property type="match status" value="1"/>
</dbReference>
<dbReference type="Proteomes" id="UP000030652">
    <property type="component" value="Unassembled WGS sequence"/>
</dbReference>
<dbReference type="EMBL" id="JRYO01000028">
    <property type="protein sequence ID" value="KHE93930.1"/>
    <property type="molecule type" value="Genomic_DNA"/>
</dbReference>
<accession>A0A0B0ETD2</accession>
<dbReference type="InterPro" id="IPR007842">
    <property type="entry name" value="HEPN_dom"/>
</dbReference>
<evidence type="ECO:0000259" key="1">
    <source>
        <dbReference type="Pfam" id="PF05168"/>
    </source>
</evidence>
<dbReference type="AlphaFoldDB" id="A0A0B0ETD2"/>
<feature type="domain" description="HEPN" evidence="1">
    <location>
        <begin position="23"/>
        <end position="98"/>
    </location>
</feature>
<sequence>MIGKDFLTFAKTICRNDDEAARRTAVSRSYYALFHEVRSIVISAGIRIEKDASAHMKLVRYLKETGKGGIDDAKLVGKKLEDLREIRNAADYDLDDTAFNSKNTCALQYALAESSRNKLLSINNADLKRGLVAYARSVREY</sequence>
<name>A0A0B0ETD2_9BACT</name>